<proteinExistence type="predicted"/>
<evidence type="ECO:0000259" key="2">
    <source>
        <dbReference type="Pfam" id="PF12146"/>
    </source>
</evidence>
<dbReference type="InterPro" id="IPR022742">
    <property type="entry name" value="Hydrolase_4"/>
</dbReference>
<evidence type="ECO:0000256" key="1">
    <source>
        <dbReference type="ARBA" id="ARBA00022801"/>
    </source>
</evidence>
<dbReference type="InterPro" id="IPR002471">
    <property type="entry name" value="Pept_S9_AS"/>
</dbReference>
<dbReference type="EMBL" id="BAABDH010000111">
    <property type="protein sequence ID" value="GAA3952813.1"/>
    <property type="molecule type" value="Genomic_DNA"/>
</dbReference>
<feature type="domain" description="Serine aminopeptidase S33" evidence="2">
    <location>
        <begin position="176"/>
        <end position="408"/>
    </location>
</feature>
<dbReference type="InterPro" id="IPR053145">
    <property type="entry name" value="AB_hydrolase_Est10"/>
</dbReference>
<dbReference type="PANTHER" id="PTHR43265">
    <property type="entry name" value="ESTERASE ESTD"/>
    <property type="match status" value="1"/>
</dbReference>
<name>A0ABP7NRS0_9BACT</name>
<dbReference type="PROSITE" id="PS00708">
    <property type="entry name" value="PRO_ENDOPEP_SER"/>
    <property type="match status" value="1"/>
</dbReference>
<evidence type="ECO:0000313" key="3">
    <source>
        <dbReference type="EMBL" id="GAA3952813.1"/>
    </source>
</evidence>
<keyword evidence="1 3" id="KW-0378">Hydrolase</keyword>
<keyword evidence="4" id="KW-1185">Reference proteome</keyword>
<sequence>MPTGTWHGVLEAPNGRLGVEFVIEQQTSGAYSGTMAVPQQRMTARPLTSVLVRTDSVYLVMSSLRGQFQGRLSPDGQQLAGRWQQNGASLPLSLQRGPAPAVAVAPIPTRPQTPKAPFPYRSEEVSVRNAADQLTLAGTLTLPQGKGPFAAVVLVTGSGPQDRNETVFGHQPFLVLADYLTRRGIAVLRYDDRGVGQSERGAGGATTENFTRDAQAAMQYLRTRPDIQPKRVGLIGHSEGGLIGWMAAAQPNPPAFLVSLAGTGVSGAELLLRQQTDLGRAGGVDTTQLGLSQRLNSRLYAALRQNPALTAAQLAPQLEAIVQQTIPGTPATASQSTTTQLLSPWMRYIITYDPQQALRQVHCPVLALNGSKDLQVAAEVNLPAIEKGLRAAGNRDVTTRTLPGLNHLFQTATTGSVAEYATLEETFAPVALQTLGDWLVQHTK</sequence>
<dbReference type="GO" id="GO:0016787">
    <property type="term" value="F:hydrolase activity"/>
    <property type="evidence" value="ECO:0007669"/>
    <property type="project" value="UniProtKB-KW"/>
</dbReference>
<comment type="caution">
    <text evidence="3">The sequence shown here is derived from an EMBL/GenBank/DDBJ whole genome shotgun (WGS) entry which is preliminary data.</text>
</comment>
<dbReference type="Proteomes" id="UP001499909">
    <property type="component" value="Unassembled WGS sequence"/>
</dbReference>
<dbReference type="InterPro" id="IPR029058">
    <property type="entry name" value="AB_hydrolase_fold"/>
</dbReference>
<protein>
    <submittedName>
        <fullName evidence="3">Alpha/beta fold hydrolase</fullName>
    </submittedName>
</protein>
<dbReference type="PANTHER" id="PTHR43265:SF1">
    <property type="entry name" value="ESTERASE ESTD"/>
    <property type="match status" value="1"/>
</dbReference>
<dbReference type="SUPFAM" id="SSF53474">
    <property type="entry name" value="alpha/beta-Hydrolases"/>
    <property type="match status" value="1"/>
</dbReference>
<evidence type="ECO:0000313" key="4">
    <source>
        <dbReference type="Proteomes" id="UP001499909"/>
    </source>
</evidence>
<dbReference type="Pfam" id="PF12146">
    <property type="entry name" value="Hydrolase_4"/>
    <property type="match status" value="1"/>
</dbReference>
<organism evidence="3 4">
    <name type="scientific">Hymenobacter algoricola</name>
    <dbReference type="NCBI Taxonomy" id="486267"/>
    <lineage>
        <taxon>Bacteria</taxon>
        <taxon>Pseudomonadati</taxon>
        <taxon>Bacteroidota</taxon>
        <taxon>Cytophagia</taxon>
        <taxon>Cytophagales</taxon>
        <taxon>Hymenobacteraceae</taxon>
        <taxon>Hymenobacter</taxon>
    </lineage>
</organism>
<reference evidence="4" key="1">
    <citation type="journal article" date="2019" name="Int. J. Syst. Evol. Microbiol.">
        <title>The Global Catalogue of Microorganisms (GCM) 10K type strain sequencing project: providing services to taxonomists for standard genome sequencing and annotation.</title>
        <authorList>
            <consortium name="The Broad Institute Genomics Platform"/>
            <consortium name="The Broad Institute Genome Sequencing Center for Infectious Disease"/>
            <person name="Wu L."/>
            <person name="Ma J."/>
        </authorList>
    </citation>
    <scope>NUCLEOTIDE SEQUENCE [LARGE SCALE GENOMIC DNA]</scope>
    <source>
        <strain evidence="4">JCM 17214</strain>
    </source>
</reference>
<dbReference type="Gene3D" id="3.40.50.1820">
    <property type="entry name" value="alpha/beta hydrolase"/>
    <property type="match status" value="1"/>
</dbReference>
<accession>A0ABP7NRS0</accession>
<gene>
    <name evidence="3" type="ORF">GCM10022406_38190</name>
</gene>